<accession>A0A8S5PBM4</accession>
<protein>
    <submittedName>
        <fullName evidence="1">Uncharacterized protein</fullName>
    </submittedName>
</protein>
<name>A0A8S5PBM4_9CAUD</name>
<sequence length="32" mass="3633">MSTQARGRGDQIPDPFRLSGLPASSYFYTREK</sequence>
<evidence type="ECO:0000313" key="1">
    <source>
        <dbReference type="EMBL" id="DAE04080.1"/>
    </source>
</evidence>
<reference evidence="1" key="1">
    <citation type="journal article" date="2021" name="Proc. Natl. Acad. Sci. U.S.A.">
        <title>A Catalog of Tens of Thousands of Viruses from Human Metagenomes Reveals Hidden Associations with Chronic Diseases.</title>
        <authorList>
            <person name="Tisza M.J."/>
            <person name="Buck C.B."/>
        </authorList>
    </citation>
    <scope>NUCLEOTIDE SEQUENCE</scope>
    <source>
        <strain evidence="1">CtGBP5</strain>
    </source>
</reference>
<proteinExistence type="predicted"/>
<dbReference type="EMBL" id="BK015383">
    <property type="protein sequence ID" value="DAE04080.1"/>
    <property type="molecule type" value="Genomic_DNA"/>
</dbReference>
<organism evidence="1">
    <name type="scientific">Myoviridae sp. ctGBP5</name>
    <dbReference type="NCBI Taxonomy" id="2825071"/>
    <lineage>
        <taxon>Viruses</taxon>
        <taxon>Duplodnaviria</taxon>
        <taxon>Heunggongvirae</taxon>
        <taxon>Uroviricota</taxon>
        <taxon>Caudoviricetes</taxon>
    </lineage>
</organism>